<feature type="domain" description="NB-ARC" evidence="2">
    <location>
        <begin position="1"/>
        <end position="122"/>
    </location>
</feature>
<keyword evidence="4" id="KW-1185">Reference proteome</keyword>
<dbReference type="InterPro" id="IPR002182">
    <property type="entry name" value="NB-ARC"/>
</dbReference>
<organism evidence="3 4">
    <name type="scientific">Erythranthe guttata</name>
    <name type="common">Yellow monkey flower</name>
    <name type="synonym">Mimulus guttatus</name>
    <dbReference type="NCBI Taxonomy" id="4155"/>
    <lineage>
        <taxon>Eukaryota</taxon>
        <taxon>Viridiplantae</taxon>
        <taxon>Streptophyta</taxon>
        <taxon>Embryophyta</taxon>
        <taxon>Tracheophyta</taxon>
        <taxon>Spermatophyta</taxon>
        <taxon>Magnoliopsida</taxon>
        <taxon>eudicotyledons</taxon>
        <taxon>Gunneridae</taxon>
        <taxon>Pentapetalae</taxon>
        <taxon>asterids</taxon>
        <taxon>lamiids</taxon>
        <taxon>Lamiales</taxon>
        <taxon>Phrymaceae</taxon>
        <taxon>Erythranthe</taxon>
    </lineage>
</organism>
<dbReference type="STRING" id="4155.A0A022PU37"/>
<dbReference type="PANTHER" id="PTHR36766">
    <property type="entry name" value="PLANT BROAD-SPECTRUM MILDEW RESISTANCE PROTEIN RPW8"/>
    <property type="match status" value="1"/>
</dbReference>
<name>A0A022PU37_ERYGU</name>
<gene>
    <name evidence="3" type="ORF">MIMGU_mgv1a018721mg</name>
</gene>
<dbReference type="Gene3D" id="3.40.50.300">
    <property type="entry name" value="P-loop containing nucleotide triphosphate hydrolases"/>
    <property type="match status" value="1"/>
</dbReference>
<evidence type="ECO:0000256" key="1">
    <source>
        <dbReference type="ARBA" id="ARBA00022821"/>
    </source>
</evidence>
<dbReference type="PANTHER" id="PTHR36766:SF64">
    <property type="entry name" value="OS12G0206100 PROTEIN"/>
    <property type="match status" value="1"/>
</dbReference>
<dbReference type="Proteomes" id="UP000030748">
    <property type="component" value="Unassembled WGS sequence"/>
</dbReference>
<dbReference type="SUPFAM" id="SSF52540">
    <property type="entry name" value="P-loop containing nucleoside triphosphate hydrolases"/>
    <property type="match status" value="1"/>
</dbReference>
<proteinExistence type="predicted"/>
<dbReference type="GO" id="GO:0006952">
    <property type="term" value="P:defense response"/>
    <property type="evidence" value="ECO:0007669"/>
    <property type="project" value="UniProtKB-KW"/>
</dbReference>
<protein>
    <recommendedName>
        <fullName evidence="2">NB-ARC domain-containing protein</fullName>
    </recommendedName>
</protein>
<evidence type="ECO:0000313" key="3">
    <source>
        <dbReference type="EMBL" id="EYU19029.1"/>
    </source>
</evidence>
<keyword evidence="1" id="KW-0611">Plant defense</keyword>
<evidence type="ECO:0000259" key="2">
    <source>
        <dbReference type="Pfam" id="PF00931"/>
    </source>
</evidence>
<evidence type="ECO:0000313" key="4">
    <source>
        <dbReference type="Proteomes" id="UP000030748"/>
    </source>
</evidence>
<dbReference type="GO" id="GO:0043531">
    <property type="term" value="F:ADP binding"/>
    <property type="evidence" value="ECO:0007669"/>
    <property type="project" value="InterPro"/>
</dbReference>
<dbReference type="EMBL" id="KI632310">
    <property type="protein sequence ID" value="EYU19029.1"/>
    <property type="molecule type" value="Genomic_DNA"/>
</dbReference>
<feature type="non-terminal residue" evidence="3">
    <location>
        <position position="152"/>
    </location>
</feature>
<sequence>MAGIGKSCLARLLFNHIAVANRFDCRLWVFVSTEFNPREVIKELMQPLPGDTTESLHRCLEGKRYLVVLDDEREILLFNRENASRLLLTSRNRVPRMNTPYVHEMKLLGPEKNWPLLLTKAFFEGLQVKRLHEFEIIGREILKKCSGLPLAI</sequence>
<reference evidence="3 4" key="1">
    <citation type="journal article" date="2013" name="Proc. Natl. Acad. Sci. U.S.A.">
        <title>Fine-scale variation in meiotic recombination in Mimulus inferred from population shotgun sequencing.</title>
        <authorList>
            <person name="Hellsten U."/>
            <person name="Wright K.M."/>
            <person name="Jenkins J."/>
            <person name="Shu S."/>
            <person name="Yuan Y."/>
            <person name="Wessler S.R."/>
            <person name="Schmutz J."/>
            <person name="Willis J.H."/>
            <person name="Rokhsar D.S."/>
        </authorList>
    </citation>
    <scope>NUCLEOTIDE SEQUENCE [LARGE SCALE GENOMIC DNA]</scope>
    <source>
        <strain evidence="4">cv. DUN x IM62</strain>
    </source>
</reference>
<dbReference type="AlphaFoldDB" id="A0A022PU37"/>
<dbReference type="Pfam" id="PF00931">
    <property type="entry name" value="NB-ARC"/>
    <property type="match status" value="1"/>
</dbReference>
<accession>A0A022PU37</accession>
<dbReference type="InterPro" id="IPR027417">
    <property type="entry name" value="P-loop_NTPase"/>
</dbReference>